<evidence type="ECO:0000313" key="3">
    <source>
        <dbReference type="Proteomes" id="UP000244677"/>
    </source>
</evidence>
<proteinExistence type="predicted"/>
<feature type="domain" description="Knr4/Smi1-like" evidence="1">
    <location>
        <begin position="28"/>
        <end position="158"/>
    </location>
</feature>
<dbReference type="OrthoDB" id="9805586at2"/>
<protein>
    <recommendedName>
        <fullName evidence="1">Knr4/Smi1-like domain-containing protein</fullName>
    </recommendedName>
</protein>
<name>A0A2S1LKW9_9FLAO</name>
<dbReference type="Proteomes" id="UP000244677">
    <property type="component" value="Chromosome"/>
</dbReference>
<dbReference type="EMBL" id="CP020919">
    <property type="protein sequence ID" value="AWG24420.1"/>
    <property type="molecule type" value="Genomic_DNA"/>
</dbReference>
<dbReference type="SUPFAM" id="SSF160631">
    <property type="entry name" value="SMI1/KNR4-like"/>
    <property type="match status" value="1"/>
</dbReference>
<organism evidence="2 3">
    <name type="scientific">Flavobacterium kingsejongi</name>
    <dbReference type="NCBI Taxonomy" id="1678728"/>
    <lineage>
        <taxon>Bacteria</taxon>
        <taxon>Pseudomonadati</taxon>
        <taxon>Bacteroidota</taxon>
        <taxon>Flavobacteriia</taxon>
        <taxon>Flavobacteriales</taxon>
        <taxon>Flavobacteriaceae</taxon>
        <taxon>Flavobacterium</taxon>
    </lineage>
</organism>
<dbReference type="RefSeq" id="WP_108736061.1">
    <property type="nucleotide sequence ID" value="NZ_CP020919.1"/>
</dbReference>
<dbReference type="AlphaFoldDB" id="A0A2S1LKW9"/>
<keyword evidence="3" id="KW-1185">Reference proteome</keyword>
<dbReference type="InterPro" id="IPR018958">
    <property type="entry name" value="Knr4/Smi1-like_dom"/>
</dbReference>
<dbReference type="InterPro" id="IPR037883">
    <property type="entry name" value="Knr4/Smi1-like_sf"/>
</dbReference>
<accession>A0A2S1LKW9</accession>
<sequence>MATTLHDFQNRISKLNDDFLWYSDKKAPATTAQIQQYETENSLAFSDDIKEFLLTYGTAILEVVAPIWPRPNEGDVVPNWEFGYGFFIYGLSSGTDAIEWMQYAAPKSKEGISGQLIFKKSGNLYRAYAHQQAILIEDGIYDSETTVFDGNFYDFLIAEINILESDYQEYIARY</sequence>
<evidence type="ECO:0000313" key="2">
    <source>
        <dbReference type="EMBL" id="AWG24420.1"/>
    </source>
</evidence>
<reference evidence="2 3" key="1">
    <citation type="submission" date="2017-04" db="EMBL/GenBank/DDBJ databases">
        <title>Complete genome sequence of Flavobacterium kingsejong AJ004.</title>
        <authorList>
            <person name="Lee P.C."/>
        </authorList>
    </citation>
    <scope>NUCLEOTIDE SEQUENCE [LARGE SCALE GENOMIC DNA]</scope>
    <source>
        <strain evidence="2 3">AJ004</strain>
    </source>
</reference>
<dbReference type="KEGG" id="fki:FK004_03815"/>
<dbReference type="SMART" id="SM00860">
    <property type="entry name" value="SMI1_KNR4"/>
    <property type="match status" value="1"/>
</dbReference>
<evidence type="ECO:0000259" key="1">
    <source>
        <dbReference type="SMART" id="SM00860"/>
    </source>
</evidence>
<gene>
    <name evidence="2" type="ORF">FK004_03815</name>
</gene>